<evidence type="ECO:0000259" key="2">
    <source>
        <dbReference type="Pfam" id="PF05168"/>
    </source>
</evidence>
<organism evidence="3 4">
    <name type="scientific">Candidatus Chryseopegocella kryptomonas</name>
    <dbReference type="NCBI Taxonomy" id="1633643"/>
    <lineage>
        <taxon>Bacteria</taxon>
        <taxon>Pseudomonadati</taxon>
        <taxon>Candidatus Kryptoniota</taxon>
        <taxon>Candidatus Chryseopegocella</taxon>
    </lineage>
</organism>
<dbReference type="Gene3D" id="1.20.120.330">
    <property type="entry name" value="Nucleotidyltransferases domain 2"/>
    <property type="match status" value="1"/>
</dbReference>
<evidence type="ECO:0000313" key="3">
    <source>
        <dbReference type="EMBL" id="CUT00763.1"/>
    </source>
</evidence>
<comment type="similarity">
    <text evidence="1">Belongs to the UPF0332 family.</text>
</comment>
<dbReference type="InterPro" id="IPR052226">
    <property type="entry name" value="UPF0332_toxin"/>
</dbReference>
<dbReference type="Pfam" id="PF05168">
    <property type="entry name" value="HEPN"/>
    <property type="match status" value="1"/>
</dbReference>
<keyword evidence="4" id="KW-1185">Reference proteome</keyword>
<protein>
    <submittedName>
        <fullName evidence="3">HEPN domain-containing protein</fullName>
    </submittedName>
</protein>
<dbReference type="PANTHER" id="PTHR36565:SF1">
    <property type="entry name" value="UPF0332 PROTEIN TM_1000"/>
    <property type="match status" value="1"/>
</dbReference>
<dbReference type="Proteomes" id="UP000199197">
    <property type="component" value="Unassembled WGS sequence"/>
</dbReference>
<dbReference type="PANTHER" id="PTHR36565">
    <property type="entry name" value="UPF0332 PROTEIN TM_1000"/>
    <property type="match status" value="1"/>
</dbReference>
<dbReference type="EMBL" id="CZVW01000008">
    <property type="protein sequence ID" value="CUT00763.1"/>
    <property type="molecule type" value="Genomic_DNA"/>
</dbReference>
<reference evidence="4" key="1">
    <citation type="submission" date="2015-11" db="EMBL/GenBank/DDBJ databases">
        <authorList>
            <person name="Varghese N."/>
        </authorList>
    </citation>
    <scope>NUCLEOTIDE SEQUENCE [LARGE SCALE GENOMIC DNA]</scope>
    <source>
        <strain evidence="4">JGI-23</strain>
    </source>
</reference>
<dbReference type="AlphaFoldDB" id="A0A0N7MX88"/>
<proteinExistence type="inferred from homology"/>
<dbReference type="RefSeq" id="WP_092349182.1">
    <property type="nucleotide sequence ID" value="NZ_CZVW01000008.1"/>
</dbReference>
<feature type="domain" description="HEPN" evidence="2">
    <location>
        <begin position="6"/>
        <end position="58"/>
    </location>
</feature>
<evidence type="ECO:0000256" key="1">
    <source>
        <dbReference type="ARBA" id="ARBA00038248"/>
    </source>
</evidence>
<accession>A0A0N7MX88</accession>
<sequence>MLSKEYIKTSILPTEFSEIFRSLSARRTDSDYGDFIEITFEEAKDSLEKAKKFVDVVSETLEKAIKEMGF</sequence>
<evidence type="ECO:0000313" key="4">
    <source>
        <dbReference type="Proteomes" id="UP000199197"/>
    </source>
</evidence>
<gene>
    <name evidence="3" type="ORF">JGI23_00912</name>
</gene>
<dbReference type="InterPro" id="IPR007842">
    <property type="entry name" value="HEPN_dom"/>
</dbReference>
<name>A0A0N7MX88_9BACT</name>